<name>A0A066VBT3_TILAU</name>
<evidence type="ECO:0000256" key="1">
    <source>
        <dbReference type="SAM" id="MobiDB-lite"/>
    </source>
</evidence>
<feature type="compositionally biased region" description="Basic and acidic residues" evidence="1">
    <location>
        <begin position="647"/>
        <end position="664"/>
    </location>
</feature>
<feature type="compositionally biased region" description="Low complexity" evidence="1">
    <location>
        <begin position="19"/>
        <end position="28"/>
    </location>
</feature>
<feature type="region of interest" description="Disordered" evidence="1">
    <location>
        <begin position="755"/>
        <end position="860"/>
    </location>
</feature>
<feature type="region of interest" description="Disordered" evidence="1">
    <location>
        <begin position="707"/>
        <end position="738"/>
    </location>
</feature>
<dbReference type="InParanoid" id="A0A066VBT3"/>
<evidence type="ECO:0000259" key="2">
    <source>
        <dbReference type="Pfam" id="PF10360"/>
    </source>
</evidence>
<dbReference type="PANTHER" id="PTHR31987">
    <property type="entry name" value="GLUTAMINASE A-RELATED"/>
    <property type="match status" value="1"/>
</dbReference>
<dbReference type="RefSeq" id="XP_013239928.1">
    <property type="nucleotide sequence ID" value="XM_013384474.1"/>
</dbReference>
<accession>A0A066VBT3</accession>
<dbReference type="Pfam" id="PF10360">
    <property type="entry name" value="DUF2433"/>
    <property type="match status" value="1"/>
</dbReference>
<proteinExistence type="predicted"/>
<dbReference type="STRING" id="1037660.A0A066VBT3"/>
<dbReference type="InterPro" id="IPR052743">
    <property type="entry name" value="Glutaminase_GtaA"/>
</dbReference>
<feature type="compositionally biased region" description="Gly residues" evidence="1">
    <location>
        <begin position="29"/>
        <end position="61"/>
    </location>
</feature>
<feature type="compositionally biased region" description="Basic residues" evidence="1">
    <location>
        <begin position="822"/>
        <end position="835"/>
    </location>
</feature>
<dbReference type="SUPFAM" id="SSF56300">
    <property type="entry name" value="Metallo-dependent phosphatases"/>
    <property type="match status" value="1"/>
</dbReference>
<dbReference type="Proteomes" id="UP000027361">
    <property type="component" value="Unassembled WGS sequence"/>
</dbReference>
<protein>
    <recommendedName>
        <fullName evidence="2">DUF2433 domain-containing protein</fullName>
    </recommendedName>
</protein>
<feature type="compositionally biased region" description="Polar residues" evidence="1">
    <location>
        <begin position="559"/>
        <end position="570"/>
    </location>
</feature>
<comment type="caution">
    <text evidence="3">The sequence shown here is derived from an EMBL/GenBank/DDBJ whole genome shotgun (WGS) entry which is preliminary data.</text>
</comment>
<feature type="compositionally biased region" description="Basic and acidic residues" evidence="1">
    <location>
        <begin position="601"/>
        <end position="616"/>
    </location>
</feature>
<feature type="compositionally biased region" description="Basic and acidic residues" evidence="1">
    <location>
        <begin position="724"/>
        <end position="733"/>
    </location>
</feature>
<dbReference type="InterPro" id="IPR018829">
    <property type="entry name" value="DUF2433"/>
</dbReference>
<dbReference type="EMBL" id="JMSN01000184">
    <property type="protein sequence ID" value="KDN36050.1"/>
    <property type="molecule type" value="Genomic_DNA"/>
</dbReference>
<dbReference type="InterPro" id="IPR029052">
    <property type="entry name" value="Metallo-depent_PP-like"/>
</dbReference>
<feature type="region of interest" description="Disordered" evidence="1">
    <location>
        <begin position="1"/>
        <end position="61"/>
    </location>
</feature>
<reference evidence="3 4" key="1">
    <citation type="submission" date="2014-05" db="EMBL/GenBank/DDBJ databases">
        <title>Draft genome sequence of a rare smut relative, Tilletiaria anomala UBC 951.</title>
        <authorList>
            <consortium name="DOE Joint Genome Institute"/>
            <person name="Toome M."/>
            <person name="Kuo A."/>
            <person name="Henrissat B."/>
            <person name="Lipzen A."/>
            <person name="Tritt A."/>
            <person name="Yoshinaga Y."/>
            <person name="Zane M."/>
            <person name="Barry K."/>
            <person name="Grigoriev I.V."/>
            <person name="Spatafora J.W."/>
            <person name="Aimea M.C."/>
        </authorList>
    </citation>
    <scope>NUCLEOTIDE SEQUENCE [LARGE SCALE GENOMIC DNA]</scope>
    <source>
        <strain evidence="3 4">UBC 951</strain>
    </source>
</reference>
<dbReference type="HOGENOM" id="CLU_016583_0_0_1"/>
<keyword evidence="4" id="KW-1185">Reference proteome</keyword>
<dbReference type="AlphaFoldDB" id="A0A066VBT3"/>
<evidence type="ECO:0000313" key="4">
    <source>
        <dbReference type="Proteomes" id="UP000027361"/>
    </source>
</evidence>
<feature type="domain" description="DUF2433" evidence="2">
    <location>
        <begin position="380"/>
        <end position="495"/>
    </location>
</feature>
<feature type="compositionally biased region" description="Low complexity" evidence="1">
    <location>
        <begin position="572"/>
        <end position="587"/>
    </location>
</feature>
<feature type="region of interest" description="Disordered" evidence="1">
    <location>
        <begin position="524"/>
        <end position="664"/>
    </location>
</feature>
<dbReference type="OrthoDB" id="3918848at2759"/>
<dbReference type="GeneID" id="25267668"/>
<dbReference type="PANTHER" id="PTHR31987:SF11">
    <property type="entry name" value="DUF2433 DOMAIN-CONTAINING PROTEIN"/>
    <property type="match status" value="1"/>
</dbReference>
<organism evidence="3 4">
    <name type="scientific">Tilletiaria anomala (strain ATCC 24038 / CBS 436.72 / UBC 951)</name>
    <dbReference type="NCBI Taxonomy" id="1037660"/>
    <lineage>
        <taxon>Eukaryota</taxon>
        <taxon>Fungi</taxon>
        <taxon>Dikarya</taxon>
        <taxon>Basidiomycota</taxon>
        <taxon>Ustilaginomycotina</taxon>
        <taxon>Exobasidiomycetes</taxon>
        <taxon>Georgefischeriales</taxon>
        <taxon>Tilletiariaceae</taxon>
        <taxon>Tilletiaria</taxon>
    </lineage>
</organism>
<sequence length="860" mass="88244">MASNTLTPRPSGGGGFGGTSPTPSHGTTGTFGQGSRSGGGGPPSRGGFGGGRGGYGGPGGRSGGFGGGAAGNLGGRGGAPASNASAAGGGAAQAAASASAPGTAPTPAPPINLVPSAVNNQTYAIDGPNGRILCVADVRGNISSLNQLAAEHQAKAIIHTGDFGFYEASSLGRISDRTLKHLVQYSTLISPHLRTQLLAAEPTRGLANAAAATQSALRTQVINSPVPLLSDFPLFLNGQRKLEVPVFTVWGACEDVAILEKFRTGEYAVPNLHVLDEATTRVIDVGGVKLRLFGLGGAVVLHKLFDNGTGNATIAGGQGTMWTTVLQIGELVDTAQKVYDPTETRMLITHASPGREGLLAQLALALKADLTVSAGLHFRYGVSYNEFSVQHDAENFRNKLVSAKTAFGEVWDTVKSQVESVIDDNQRILLNNALAVTNRLPPVAAPNGAVSEEPAWKNTWNWNLPDAAYGSLVLDVRDGRISAETKSQGFNFAYRLNNVPPPASTPVANAIGAATARSALLQASPNVPNATPPPPPPQQQQQPPTGPKATRDFWDAAKSASSAGRTNGPSNNGGAAAGAAGNRANGGTPASAQDSLAPSASKRDLRANPKKERKFGSVDAVSSSTGARSDAESGAACSTDTSRASAKGKEGKQQADRPPVKRAPELYLSGLADVLPVSEEHIKSYFGDAAQGITHVKLAFSNERRHRGDINSAASGADEPAEGDAGKDKEKPRVQRPFALIEFVSEDAMQAGLKKAGQTLKSDKGGCVPRLEISTPPEERKKDRARGRQGAAFGKEQTEATEGASGASCAEKSGAEDGASSGRHKTKRGGQKRRGGAAAGGAPAGDRKPSMAPAPEKSAA</sequence>
<feature type="compositionally biased region" description="Polar residues" evidence="1">
    <location>
        <begin position="588"/>
        <end position="598"/>
    </location>
</feature>
<evidence type="ECO:0000313" key="3">
    <source>
        <dbReference type="EMBL" id="KDN36050.1"/>
    </source>
</evidence>
<gene>
    <name evidence="3" type="ORF">K437DRAFT_63692</name>
</gene>